<gene>
    <name evidence="2" type="ORF">PV07_05352</name>
</gene>
<evidence type="ECO:0000313" key="3">
    <source>
        <dbReference type="Proteomes" id="UP000054466"/>
    </source>
</evidence>
<dbReference type="SUPFAM" id="SSF53474">
    <property type="entry name" value="alpha/beta-Hydrolases"/>
    <property type="match status" value="1"/>
</dbReference>
<reference evidence="2 3" key="1">
    <citation type="submission" date="2015-01" db="EMBL/GenBank/DDBJ databases">
        <title>The Genome Sequence of Cladophialophora immunda CBS83496.</title>
        <authorList>
            <consortium name="The Broad Institute Genomics Platform"/>
            <person name="Cuomo C."/>
            <person name="de Hoog S."/>
            <person name="Gorbushina A."/>
            <person name="Stielow B."/>
            <person name="Teixiera M."/>
            <person name="Abouelleil A."/>
            <person name="Chapman S.B."/>
            <person name="Priest M."/>
            <person name="Young S.K."/>
            <person name="Wortman J."/>
            <person name="Nusbaum C."/>
            <person name="Birren B."/>
        </authorList>
    </citation>
    <scope>NUCLEOTIDE SEQUENCE [LARGE SCALE GENOMIC DNA]</scope>
    <source>
        <strain evidence="2 3">CBS 83496</strain>
    </source>
</reference>
<keyword evidence="3" id="KW-1185">Reference proteome</keyword>
<feature type="domain" description="AB hydrolase-1" evidence="1">
    <location>
        <begin position="8"/>
        <end position="282"/>
    </location>
</feature>
<dbReference type="InterPro" id="IPR000073">
    <property type="entry name" value="AB_hydrolase_1"/>
</dbReference>
<dbReference type="InterPro" id="IPR029058">
    <property type="entry name" value="AB_hydrolase_fold"/>
</dbReference>
<dbReference type="PANTHER" id="PTHR37017">
    <property type="entry name" value="AB HYDROLASE-1 DOMAIN-CONTAINING PROTEIN-RELATED"/>
    <property type="match status" value="1"/>
</dbReference>
<dbReference type="Pfam" id="PF12697">
    <property type="entry name" value="Abhydrolase_6"/>
    <property type="match status" value="1"/>
</dbReference>
<protein>
    <recommendedName>
        <fullName evidence="1">AB hydrolase-1 domain-containing protein</fullName>
    </recommendedName>
</protein>
<dbReference type="Proteomes" id="UP000054466">
    <property type="component" value="Unassembled WGS sequence"/>
</dbReference>
<dbReference type="EMBL" id="KN847042">
    <property type="protein sequence ID" value="KIW29540.1"/>
    <property type="molecule type" value="Genomic_DNA"/>
</dbReference>
<dbReference type="STRING" id="569365.A0A0D2CHB9"/>
<name>A0A0D2CHB9_9EURO</name>
<evidence type="ECO:0000313" key="2">
    <source>
        <dbReference type="EMBL" id="KIW29540.1"/>
    </source>
</evidence>
<dbReference type="InterPro" id="IPR052897">
    <property type="entry name" value="Sec-Metab_Biosynth_Hydrolase"/>
</dbReference>
<dbReference type="AlphaFoldDB" id="A0A0D2CHB9"/>
<dbReference type="GeneID" id="27344546"/>
<dbReference type="VEuPathDB" id="FungiDB:PV07_05352"/>
<evidence type="ECO:0000259" key="1">
    <source>
        <dbReference type="Pfam" id="PF12697"/>
    </source>
</evidence>
<dbReference type="Gene3D" id="3.40.50.1820">
    <property type="entry name" value="alpha/beta hydrolase"/>
    <property type="match status" value="1"/>
</dbReference>
<dbReference type="PANTHER" id="PTHR37017:SF11">
    <property type="entry name" value="ESTERASE_LIPASE_THIOESTERASE DOMAIN-CONTAINING PROTEIN"/>
    <property type="match status" value="1"/>
</dbReference>
<proteinExistence type="predicted"/>
<organism evidence="2 3">
    <name type="scientific">Cladophialophora immunda</name>
    <dbReference type="NCBI Taxonomy" id="569365"/>
    <lineage>
        <taxon>Eukaryota</taxon>
        <taxon>Fungi</taxon>
        <taxon>Dikarya</taxon>
        <taxon>Ascomycota</taxon>
        <taxon>Pezizomycotina</taxon>
        <taxon>Eurotiomycetes</taxon>
        <taxon>Chaetothyriomycetidae</taxon>
        <taxon>Chaetothyriales</taxon>
        <taxon>Herpotrichiellaceae</taxon>
        <taxon>Cladophialophora</taxon>
    </lineage>
</organism>
<dbReference type="RefSeq" id="XP_016249756.1">
    <property type="nucleotide sequence ID" value="XM_016392237.1"/>
</dbReference>
<sequence length="295" mass="31884">MTTPKPTIILVHGAWHSPEHFQPLEEALRSHGYRTVSPWLPSMHYERLNAPPVSGIDDDVSAIRGAIVSELASSPAVDVVLVSHSYGTVPAGAAIKDLDKSSRAWAGHRNGVTALLIISGLLAPPGISLLDWNGGQVPPTMAISTITSPVDPTREVKVCAPVSEPGPIALFYHDLAESDAQAAQRYASLCTPQVWAVHKTPVPFAPWKPGPKSDPGLDLFYLVCEEDRGLPAAFQRTMIEGTDRDIAAAHQAGSAREDEARKIHVTSINSGHFPFLSRVDETTQWVRRCCGEEEV</sequence>
<accession>A0A0D2CHB9</accession>
<dbReference type="OrthoDB" id="408373at2759"/>
<dbReference type="HOGENOM" id="CLU_046066_1_3_1"/>